<dbReference type="EMBL" id="MU842835">
    <property type="protein sequence ID" value="KAK2032029.1"/>
    <property type="molecule type" value="Genomic_DNA"/>
</dbReference>
<comment type="caution">
    <text evidence="1">The sequence shown here is derived from an EMBL/GenBank/DDBJ whole genome shotgun (WGS) entry which is preliminary data.</text>
</comment>
<dbReference type="AlphaFoldDB" id="A0AAD9HQD9"/>
<evidence type="ECO:0000313" key="1">
    <source>
        <dbReference type="EMBL" id="KAK2032029.1"/>
    </source>
</evidence>
<dbReference type="Proteomes" id="UP001232148">
    <property type="component" value="Unassembled WGS sequence"/>
</dbReference>
<proteinExistence type="predicted"/>
<gene>
    <name evidence="1" type="ORF">LX32DRAFT_650386</name>
</gene>
<reference evidence="1" key="1">
    <citation type="submission" date="2021-06" db="EMBL/GenBank/DDBJ databases">
        <title>Comparative genomics, transcriptomics and evolutionary studies reveal genomic signatures of adaptation to plant cell wall in hemibiotrophic fungi.</title>
        <authorList>
            <consortium name="DOE Joint Genome Institute"/>
            <person name="Baroncelli R."/>
            <person name="Diaz J.F."/>
            <person name="Benocci T."/>
            <person name="Peng M."/>
            <person name="Battaglia E."/>
            <person name="Haridas S."/>
            <person name="Andreopoulos W."/>
            <person name="Labutti K."/>
            <person name="Pangilinan J."/>
            <person name="Floch G.L."/>
            <person name="Makela M.R."/>
            <person name="Henrissat B."/>
            <person name="Grigoriev I.V."/>
            <person name="Crouch J.A."/>
            <person name="De Vries R.P."/>
            <person name="Sukno S.A."/>
            <person name="Thon M.R."/>
        </authorList>
    </citation>
    <scope>NUCLEOTIDE SEQUENCE</scope>
    <source>
        <strain evidence="1">MAFF235873</strain>
    </source>
</reference>
<protein>
    <submittedName>
        <fullName evidence="1">Uncharacterized protein</fullName>
    </submittedName>
</protein>
<name>A0AAD9HQD9_9PEZI</name>
<accession>A0AAD9HQD9</accession>
<keyword evidence="2" id="KW-1185">Reference proteome</keyword>
<organism evidence="1 2">
    <name type="scientific">Colletotrichum zoysiae</name>
    <dbReference type="NCBI Taxonomy" id="1216348"/>
    <lineage>
        <taxon>Eukaryota</taxon>
        <taxon>Fungi</taxon>
        <taxon>Dikarya</taxon>
        <taxon>Ascomycota</taxon>
        <taxon>Pezizomycotina</taxon>
        <taxon>Sordariomycetes</taxon>
        <taxon>Hypocreomycetidae</taxon>
        <taxon>Glomerellales</taxon>
        <taxon>Glomerellaceae</taxon>
        <taxon>Colletotrichum</taxon>
        <taxon>Colletotrichum graminicola species complex</taxon>
    </lineage>
</organism>
<evidence type="ECO:0000313" key="2">
    <source>
        <dbReference type="Proteomes" id="UP001232148"/>
    </source>
</evidence>
<sequence length="149" mass="17475">MAGGIGVQYSAQGRRLRLAWLPWRDEVIPQRWTKGDETSRQPASQPASQPAQHPWMVGSLFNIWRTRQMMLRYAEVINNYLLYYPYTHASQQWTELHPPNTWVVTLLLRYYQISRMKVLSVGTYHLLEGWRSGAFSPSNQNVTKYKTDT</sequence>